<keyword evidence="2" id="KW-1185">Reference proteome</keyword>
<proteinExistence type="predicted"/>
<dbReference type="EMBL" id="KX129925">
    <property type="protein sequence ID" value="AND74900.1"/>
    <property type="molecule type" value="Genomic_DNA"/>
</dbReference>
<dbReference type="GeneID" id="29079844"/>
<dbReference type="KEGG" id="vg:29079844"/>
<name>A0A172PZW8_9CAUD</name>
<evidence type="ECO:0000313" key="2">
    <source>
        <dbReference type="Proteomes" id="UP000202195"/>
    </source>
</evidence>
<accession>A0A172PZW8</accession>
<reference evidence="1 2" key="1">
    <citation type="submission" date="2016-04" db="EMBL/GenBank/DDBJ databases">
        <title>NP1 phage genome sequence analysis.</title>
        <authorList>
            <person name="Chaudhry W.N."/>
        </authorList>
    </citation>
    <scope>NUCLEOTIDE SEQUENCE [LARGE SCALE GENOMIC DNA]</scope>
</reference>
<dbReference type="Proteomes" id="UP000202195">
    <property type="component" value="Segment"/>
</dbReference>
<sequence>MKRIRVKKIAYVMKGGPMDGQTLYLSSPGTLSFSLHGQTGHYNSENVWVPA</sequence>
<organism evidence="1 2">
    <name type="scientific">Pseudomonas phage NP1</name>
    <dbReference type="NCBI Taxonomy" id="1844477"/>
    <lineage>
        <taxon>Viruses</taxon>
        <taxon>Duplodnaviria</taxon>
        <taxon>Heunggongvirae</taxon>
        <taxon>Uroviricota</taxon>
        <taxon>Caudoviricetes</taxon>
        <taxon>Queuovirinae</taxon>
        <taxon>Nipunavirus</taxon>
        <taxon>Nipunavirus quinobequin</taxon>
        <taxon>Nipunavirus NP1</taxon>
    </lineage>
</organism>
<protein>
    <submittedName>
        <fullName evidence="1">Uncharacterized protein</fullName>
    </submittedName>
</protein>
<evidence type="ECO:0000313" key="1">
    <source>
        <dbReference type="EMBL" id="AND74900.1"/>
    </source>
</evidence>
<dbReference type="RefSeq" id="YP_009285861.1">
    <property type="nucleotide sequence ID" value="NC_031058.1"/>
</dbReference>